<feature type="domain" description="HTH cro/C1-type" evidence="5">
    <location>
        <begin position="2"/>
        <end position="26"/>
    </location>
</feature>
<dbReference type="Pfam" id="PF00532">
    <property type="entry name" value="Peripla_BP_1"/>
    <property type="match status" value="1"/>
</dbReference>
<dbReference type="Gene3D" id="3.40.50.2300">
    <property type="match status" value="2"/>
</dbReference>
<dbReference type="GO" id="GO:0003700">
    <property type="term" value="F:DNA-binding transcription factor activity"/>
    <property type="evidence" value="ECO:0007669"/>
    <property type="project" value="TreeGrafter"/>
</dbReference>
<dbReference type="PRINTS" id="PR00036">
    <property type="entry name" value="HTHLACI"/>
</dbReference>
<keyword evidence="3" id="KW-0804">Transcription</keyword>
<sequence>MKITMKEVARLAGVSVTTVSQILNQKGGRFSEATRQRVLKVIAEQDYSPNYFASNIIAKKSKTIGVIVPDFSEQFASAIVRKIREQLEKQGYYLIICESDHDFFKEQELLNQLARIAVEGIFLFTPNDYQGKKIIERGRFQEIPVVFADRGLNEGFYGTVKLDEYSGVYRAIEWLITEGHEKIAFIMDNAEHYHLTERFDAYCQALKDHDLLIEEKYIKQMPLTIAGGYQGTIDLLKETDVRAIFCCDDMLAIGCYQALYDSGKKMNQDITIISFDGGEVTQILRPQIKSVRQPYEELGKAYAEKIQMAIDQPDRRMDDRLFQVTFETT</sequence>
<evidence type="ECO:0000256" key="3">
    <source>
        <dbReference type="ARBA" id="ARBA00023163"/>
    </source>
</evidence>
<dbReference type="SMART" id="SM00354">
    <property type="entry name" value="HTH_LACI"/>
    <property type="match status" value="1"/>
</dbReference>
<proteinExistence type="predicted"/>
<accession>A0A437URT9</accession>
<dbReference type="Proteomes" id="UP000288388">
    <property type="component" value="Unassembled WGS sequence"/>
</dbReference>
<protein>
    <submittedName>
        <fullName evidence="6">LacI family transcriptional regulator</fullName>
    </submittedName>
</protein>
<dbReference type="PROSITE" id="PS00356">
    <property type="entry name" value="HTH_LACI_1"/>
    <property type="match status" value="1"/>
</dbReference>
<dbReference type="SUPFAM" id="SSF47413">
    <property type="entry name" value="lambda repressor-like DNA-binding domains"/>
    <property type="match status" value="1"/>
</dbReference>
<dbReference type="AlphaFoldDB" id="A0A437URT9"/>
<dbReference type="PROSITE" id="PS50932">
    <property type="entry name" value="HTH_LACI_2"/>
    <property type="match status" value="1"/>
</dbReference>
<evidence type="ECO:0000256" key="2">
    <source>
        <dbReference type="ARBA" id="ARBA00023125"/>
    </source>
</evidence>
<dbReference type="EMBL" id="RYZS01000001">
    <property type="protein sequence ID" value="RVU96322.1"/>
    <property type="molecule type" value="Genomic_DNA"/>
</dbReference>
<keyword evidence="1" id="KW-0805">Transcription regulation</keyword>
<keyword evidence="2" id="KW-0238">DNA-binding</keyword>
<evidence type="ECO:0000313" key="6">
    <source>
        <dbReference type="EMBL" id="RVU96322.1"/>
    </source>
</evidence>
<evidence type="ECO:0000259" key="4">
    <source>
        <dbReference type="PROSITE" id="PS50932"/>
    </source>
</evidence>
<dbReference type="PANTHER" id="PTHR30146:SF109">
    <property type="entry name" value="HTH-TYPE TRANSCRIPTIONAL REGULATOR GALS"/>
    <property type="match status" value="1"/>
</dbReference>
<dbReference type="InterPro" id="IPR001387">
    <property type="entry name" value="Cro/C1-type_HTH"/>
</dbReference>
<dbReference type="InterPro" id="IPR010982">
    <property type="entry name" value="Lambda_DNA-bd_dom_sf"/>
</dbReference>
<dbReference type="InterPro" id="IPR028082">
    <property type="entry name" value="Peripla_BP_I"/>
</dbReference>
<dbReference type="PANTHER" id="PTHR30146">
    <property type="entry name" value="LACI-RELATED TRANSCRIPTIONAL REPRESSOR"/>
    <property type="match status" value="1"/>
</dbReference>
<dbReference type="SUPFAM" id="SSF53822">
    <property type="entry name" value="Periplasmic binding protein-like I"/>
    <property type="match status" value="1"/>
</dbReference>
<evidence type="ECO:0000259" key="5">
    <source>
        <dbReference type="PROSITE" id="PS50943"/>
    </source>
</evidence>
<dbReference type="InterPro" id="IPR001761">
    <property type="entry name" value="Peripla_BP/Lac1_sug-bd_dom"/>
</dbReference>
<dbReference type="CDD" id="cd01392">
    <property type="entry name" value="HTH_LacI"/>
    <property type="match status" value="1"/>
</dbReference>
<dbReference type="InterPro" id="IPR000843">
    <property type="entry name" value="HTH_LacI"/>
</dbReference>
<dbReference type="RefSeq" id="WP_127979611.1">
    <property type="nucleotide sequence ID" value="NZ_JARPWG010000034.1"/>
</dbReference>
<evidence type="ECO:0000256" key="1">
    <source>
        <dbReference type="ARBA" id="ARBA00023015"/>
    </source>
</evidence>
<gene>
    <name evidence="6" type="ORF">EK398_16530</name>
</gene>
<reference evidence="6 7" key="1">
    <citation type="submission" date="2018-12" db="EMBL/GenBank/DDBJ databases">
        <title>A novel vanA-carrying plasmid in a clinical isolate of Enterococcus avium.</title>
        <authorList>
            <person name="Bernasconi O.J."/>
            <person name="Luzzaro F."/>
            <person name="Endimiani A."/>
        </authorList>
    </citation>
    <scope>NUCLEOTIDE SEQUENCE [LARGE SCALE GENOMIC DNA]</scope>
    <source>
        <strain evidence="6 7">LC0559/18</strain>
    </source>
</reference>
<dbReference type="PROSITE" id="PS50943">
    <property type="entry name" value="HTH_CROC1"/>
    <property type="match status" value="1"/>
</dbReference>
<dbReference type="GO" id="GO:0000976">
    <property type="term" value="F:transcription cis-regulatory region binding"/>
    <property type="evidence" value="ECO:0007669"/>
    <property type="project" value="TreeGrafter"/>
</dbReference>
<organism evidence="6 7">
    <name type="scientific">Enterococcus avium</name>
    <name type="common">Streptococcus avium</name>
    <dbReference type="NCBI Taxonomy" id="33945"/>
    <lineage>
        <taxon>Bacteria</taxon>
        <taxon>Bacillati</taxon>
        <taxon>Bacillota</taxon>
        <taxon>Bacilli</taxon>
        <taxon>Lactobacillales</taxon>
        <taxon>Enterococcaceae</taxon>
        <taxon>Enterococcus</taxon>
    </lineage>
</organism>
<dbReference type="Gene3D" id="1.10.260.40">
    <property type="entry name" value="lambda repressor-like DNA-binding domains"/>
    <property type="match status" value="1"/>
</dbReference>
<comment type="caution">
    <text evidence="6">The sequence shown here is derived from an EMBL/GenBank/DDBJ whole genome shotgun (WGS) entry which is preliminary data.</text>
</comment>
<dbReference type="Pfam" id="PF00356">
    <property type="entry name" value="LacI"/>
    <property type="match status" value="1"/>
</dbReference>
<evidence type="ECO:0000313" key="7">
    <source>
        <dbReference type="Proteomes" id="UP000288388"/>
    </source>
</evidence>
<feature type="domain" description="HTH lacI-type" evidence="4">
    <location>
        <begin position="3"/>
        <end position="58"/>
    </location>
</feature>
<name>A0A437URT9_ENTAV</name>